<dbReference type="Proteomes" id="UP001497457">
    <property type="component" value="Chromosome 7b"/>
</dbReference>
<accession>A0ABC9FNR1</accession>
<dbReference type="InterPro" id="IPR002083">
    <property type="entry name" value="MATH/TRAF_dom"/>
</dbReference>
<evidence type="ECO:0000313" key="5">
    <source>
        <dbReference type="EMBL" id="CAL5078622.1"/>
    </source>
</evidence>
<dbReference type="InterPro" id="IPR045005">
    <property type="entry name" value="BPM1-6"/>
</dbReference>
<dbReference type="Pfam" id="PF00651">
    <property type="entry name" value="BTB"/>
    <property type="match status" value="2"/>
</dbReference>
<dbReference type="Gene3D" id="1.25.40.420">
    <property type="match status" value="2"/>
</dbReference>
<dbReference type="InterPro" id="IPR000210">
    <property type="entry name" value="BTB/POZ_dom"/>
</dbReference>
<dbReference type="PANTHER" id="PTHR26379">
    <property type="entry name" value="BTB/POZ AND MATH DOMAIN-CONTAINING PROTEIN 1"/>
    <property type="match status" value="1"/>
</dbReference>
<feature type="domain" description="MATH" evidence="4">
    <location>
        <begin position="355"/>
        <end position="487"/>
    </location>
</feature>
<dbReference type="Gene3D" id="2.60.210.10">
    <property type="entry name" value="Apoptosis, Tumor Necrosis Factor Receptor Associated Protein 2, Chain A"/>
    <property type="match status" value="2"/>
</dbReference>
<evidence type="ECO:0000259" key="3">
    <source>
        <dbReference type="PROSITE" id="PS50097"/>
    </source>
</evidence>
<comment type="similarity">
    <text evidence="2">Belongs to the Tdpoz family.</text>
</comment>
<dbReference type="InterPro" id="IPR008974">
    <property type="entry name" value="TRAF-like"/>
</dbReference>
<keyword evidence="6" id="KW-1185">Reference proteome</keyword>
<dbReference type="InterPro" id="IPR011333">
    <property type="entry name" value="SKP1/BTB/POZ_sf"/>
</dbReference>
<comment type="pathway">
    <text evidence="1">Protein modification; protein ubiquitination.</text>
</comment>
<feature type="domain" description="BTB" evidence="3">
    <location>
        <begin position="525"/>
        <end position="592"/>
    </location>
</feature>
<reference evidence="5" key="1">
    <citation type="submission" date="2024-10" db="EMBL/GenBank/DDBJ databases">
        <authorList>
            <person name="Ryan C."/>
        </authorList>
    </citation>
    <scope>NUCLEOTIDE SEQUENCE [LARGE SCALE GENOMIC DNA]</scope>
</reference>
<dbReference type="SUPFAM" id="SSF49599">
    <property type="entry name" value="TRAF domain-like"/>
    <property type="match status" value="2"/>
</dbReference>
<dbReference type="CDD" id="cd00121">
    <property type="entry name" value="MATH"/>
    <property type="match status" value="2"/>
</dbReference>
<proteinExistence type="inferred from homology"/>
<evidence type="ECO:0000313" key="6">
    <source>
        <dbReference type="Proteomes" id="UP001497457"/>
    </source>
</evidence>
<dbReference type="Pfam" id="PF24570">
    <property type="entry name" value="BACK_BPM_SPOP"/>
    <property type="match status" value="2"/>
</dbReference>
<dbReference type="PROSITE" id="PS50097">
    <property type="entry name" value="BTB"/>
    <property type="match status" value="2"/>
</dbReference>
<dbReference type="EMBL" id="OZ075117">
    <property type="protein sequence ID" value="CAL5078622.1"/>
    <property type="molecule type" value="Genomic_DNA"/>
</dbReference>
<feature type="domain" description="BTB" evidence="3">
    <location>
        <begin position="184"/>
        <end position="251"/>
    </location>
</feature>
<dbReference type="CDD" id="cd18280">
    <property type="entry name" value="BTB_POZ_BPM_plant"/>
    <property type="match status" value="2"/>
</dbReference>
<feature type="domain" description="MATH" evidence="4">
    <location>
        <begin position="16"/>
        <end position="146"/>
    </location>
</feature>
<protein>
    <submittedName>
        <fullName evidence="5">Uncharacterized protein</fullName>
    </submittedName>
</protein>
<name>A0ABC9FNR1_9POAL</name>
<gene>
    <name evidence="5" type="ORF">URODEC1_LOCUS107224</name>
</gene>
<dbReference type="Gene3D" id="3.30.710.10">
    <property type="entry name" value="Potassium Channel Kv1.1, Chain A"/>
    <property type="match status" value="2"/>
</dbReference>
<organism evidence="5 6">
    <name type="scientific">Urochloa decumbens</name>
    <dbReference type="NCBI Taxonomy" id="240449"/>
    <lineage>
        <taxon>Eukaryota</taxon>
        <taxon>Viridiplantae</taxon>
        <taxon>Streptophyta</taxon>
        <taxon>Embryophyta</taxon>
        <taxon>Tracheophyta</taxon>
        <taxon>Spermatophyta</taxon>
        <taxon>Magnoliopsida</taxon>
        <taxon>Liliopsida</taxon>
        <taxon>Poales</taxon>
        <taxon>Poaceae</taxon>
        <taxon>PACMAD clade</taxon>
        <taxon>Panicoideae</taxon>
        <taxon>Panicodae</taxon>
        <taxon>Paniceae</taxon>
        <taxon>Melinidinae</taxon>
        <taxon>Urochloa</taxon>
    </lineage>
</organism>
<dbReference type="SMART" id="SM00225">
    <property type="entry name" value="BTB"/>
    <property type="match status" value="2"/>
</dbReference>
<dbReference type="PROSITE" id="PS50144">
    <property type="entry name" value="MATH"/>
    <property type="match status" value="2"/>
</dbReference>
<dbReference type="AlphaFoldDB" id="A0ABC9FNR1"/>
<evidence type="ECO:0000259" key="4">
    <source>
        <dbReference type="PROSITE" id="PS50144"/>
    </source>
</evidence>
<dbReference type="Pfam" id="PF22486">
    <property type="entry name" value="MATH_2"/>
    <property type="match status" value="2"/>
</dbReference>
<dbReference type="SUPFAM" id="SSF54695">
    <property type="entry name" value="POZ domain"/>
    <property type="match status" value="2"/>
</dbReference>
<evidence type="ECO:0000256" key="1">
    <source>
        <dbReference type="ARBA" id="ARBA00004906"/>
    </source>
</evidence>
<dbReference type="InterPro" id="IPR056423">
    <property type="entry name" value="BACK_BPM_SPOP"/>
</dbReference>
<dbReference type="PANTHER" id="PTHR26379:SF438">
    <property type="entry name" value="OS08G0128700 PROTEIN"/>
    <property type="match status" value="1"/>
</dbReference>
<evidence type="ECO:0000256" key="2">
    <source>
        <dbReference type="ARBA" id="ARBA00010846"/>
    </source>
</evidence>
<sequence>MQNSKTTSTWNSGMEQGTHVFHIRGYSHHRSTAAGAEKKILLSSRFTVGGHKWSILFHPNGFNSGDETAAGLVLGTKHAKVRASYDLRLVDQSTGLLVSVHKEAPRDFHFNDKHPASFISRFMEKRSLFESPTYLRDDCLTMECTVTVFKEPWKSETKPFPKIEVPQSDMAGQYAKLLEEKMGVDVTFSVGGQEFTAHKVVLATRSPVFKAQLYGPLREAGAAPITIEDIQPAVFRELLHFIYTDSLPPLNYLKADAHTDMIRHLLVAADLYGMERLSLMCQSYLCENLSVQTVATTFALADQHQCDMLKDACLEFITCSTAMDAVKRRGYKNLRRTCPPDNSKTMSTWNSGVEQGTHVFHIRGYSHHRSTAAGARMKSILSSTFPVGGHQWAVFFRPDPDGVNSGDEIAAGLVLATKHAKVRASYDLRLVDQSTGLLVSVHKEAPREFHFNEKHPRSFISRFMEKRSLFESPTYLQDDCLTMECTVTVIKEPWKTETKPFPKIEVPQSDMTGQYTKLLEEKVGVDVTFSVGGEEFTAHKVVLATHSPVFKAQLYGPLKEAGAAPITIEDMQPDVFKELLHCIYTDSLPPLDYLNADDRTDMIRHLLVAADRYGMERLSLMCQSILCENLSVQTVATTFALADQHQCDMLKDACLEFITCSTAMNAVKRSQGYKNLKRTCPPDVIEEFEKASKFRKA</sequence>